<comment type="caution">
    <text evidence="7">The sequence shown here is derived from an EMBL/GenBank/DDBJ whole genome shotgun (WGS) entry which is preliminary data.</text>
</comment>
<evidence type="ECO:0000256" key="2">
    <source>
        <dbReference type="ARBA" id="ARBA00022676"/>
    </source>
</evidence>
<dbReference type="PANTHER" id="PTHR48050:SF13">
    <property type="entry name" value="STEROL 3-BETA-GLUCOSYLTRANSFERASE UGT80A2"/>
    <property type="match status" value="1"/>
</dbReference>
<name>A0ABU2LQD2_9ACTN</name>
<dbReference type="EMBL" id="JAVREM010000017">
    <property type="protein sequence ID" value="MDT0319809.1"/>
    <property type="molecule type" value="Genomic_DNA"/>
</dbReference>
<dbReference type="SUPFAM" id="SSF53756">
    <property type="entry name" value="UDP-Glycosyltransferase/glycogen phosphorylase"/>
    <property type="match status" value="1"/>
</dbReference>
<dbReference type="RefSeq" id="WP_311599308.1">
    <property type="nucleotide sequence ID" value="NZ_JAVREM010000017.1"/>
</dbReference>
<dbReference type="Pfam" id="PF06722">
    <property type="entry name" value="EryCIII-like_C"/>
    <property type="match status" value="1"/>
</dbReference>
<evidence type="ECO:0000256" key="3">
    <source>
        <dbReference type="ARBA" id="ARBA00022679"/>
    </source>
</evidence>
<sequence length="429" mass="46178">MRVLLTVFAAKTHLFNLVPMAWALRSAGHEVLVASQPDLMDAVTRAGLTGVPVGDELRMGGGSGGGSGGPTAQTFQGMSGDLVWADERDADWERLLGAFTVGCSVQYEFFAGGAMLDELVELARDWRPDLVVWDALTFAGAIAARACGAAHARMLFGLDYVSRGYLRYRELLRRQPPELWDDPVSDWLRGRLDRYGLGFAEPDALELMTGQWSIDPTPPGMQFPLGLRYVPVRQVPYNGPAAVPEWIHEPRTRPRVALSLGMSGRDLMGGDTIPVEWMLAGLADLDVELVATLSAAQLASVPTLPDRVRAVEFVPLNDLLPTCAAVVHHGGFGTVVNVLTHGVPNLTVPAPWWDEADLGRHIAERGAGLVVEPAALGPDSLRDGLARLLHEPAFAEGAARVREELLAVPSPHDLVPAIEALTAEHGTGR</sequence>
<evidence type="ECO:0000259" key="6">
    <source>
        <dbReference type="Pfam" id="PF21036"/>
    </source>
</evidence>
<dbReference type="Pfam" id="PF21036">
    <property type="entry name" value="EryCIII-like_N"/>
    <property type="match status" value="1"/>
</dbReference>
<feature type="domain" description="Erythromycin biosynthesis protein CIII-like N-terminal" evidence="6">
    <location>
        <begin position="22"/>
        <end position="261"/>
    </location>
</feature>
<evidence type="ECO:0000313" key="7">
    <source>
        <dbReference type="EMBL" id="MDT0319809.1"/>
    </source>
</evidence>
<feature type="domain" description="Erythromycin biosynthesis protein CIII-like C-terminal" evidence="5">
    <location>
        <begin position="276"/>
        <end position="421"/>
    </location>
</feature>
<evidence type="ECO:0000313" key="8">
    <source>
        <dbReference type="Proteomes" id="UP001183420"/>
    </source>
</evidence>
<accession>A0ABU2LQD2</accession>
<dbReference type="InterPro" id="IPR002213">
    <property type="entry name" value="UDP_glucos_trans"/>
</dbReference>
<dbReference type="PANTHER" id="PTHR48050">
    <property type="entry name" value="STEROL 3-BETA-GLUCOSYLTRANSFERASE"/>
    <property type="match status" value="1"/>
</dbReference>
<proteinExistence type="inferred from homology"/>
<dbReference type="Gene3D" id="3.40.50.2000">
    <property type="entry name" value="Glycogen Phosphorylase B"/>
    <property type="match status" value="2"/>
</dbReference>
<dbReference type="InterPro" id="IPR030953">
    <property type="entry name" value="Glycosyl_450act"/>
</dbReference>
<evidence type="ECO:0000256" key="4">
    <source>
        <dbReference type="ARBA" id="ARBA00023194"/>
    </source>
</evidence>
<dbReference type="Proteomes" id="UP001183420">
    <property type="component" value="Unassembled WGS sequence"/>
</dbReference>
<reference evidence="8" key="1">
    <citation type="submission" date="2023-07" db="EMBL/GenBank/DDBJ databases">
        <title>30 novel species of actinomycetes from the DSMZ collection.</title>
        <authorList>
            <person name="Nouioui I."/>
        </authorList>
    </citation>
    <scope>NUCLEOTIDE SEQUENCE [LARGE SCALE GENOMIC DNA]</scope>
    <source>
        <strain evidence="8">DSM 44918</strain>
    </source>
</reference>
<dbReference type="InterPro" id="IPR048284">
    <property type="entry name" value="EryCIII-like_N"/>
</dbReference>
<keyword evidence="4" id="KW-0045">Antibiotic biosynthesis</keyword>
<keyword evidence="3" id="KW-0808">Transferase</keyword>
<dbReference type="NCBIfam" id="TIGR04516">
    <property type="entry name" value="glycosyl_450act"/>
    <property type="match status" value="1"/>
</dbReference>
<dbReference type="InterPro" id="IPR050426">
    <property type="entry name" value="Glycosyltransferase_28"/>
</dbReference>
<evidence type="ECO:0000259" key="5">
    <source>
        <dbReference type="Pfam" id="PF06722"/>
    </source>
</evidence>
<evidence type="ECO:0000256" key="1">
    <source>
        <dbReference type="ARBA" id="ARBA00006962"/>
    </source>
</evidence>
<keyword evidence="8" id="KW-1185">Reference proteome</keyword>
<comment type="similarity">
    <text evidence="1">Belongs to the glycosyltransferase 28 family.</text>
</comment>
<organism evidence="7 8">
    <name type="scientific">Streptomyces millisiae</name>
    <dbReference type="NCBI Taxonomy" id="3075542"/>
    <lineage>
        <taxon>Bacteria</taxon>
        <taxon>Bacillati</taxon>
        <taxon>Actinomycetota</taxon>
        <taxon>Actinomycetes</taxon>
        <taxon>Kitasatosporales</taxon>
        <taxon>Streptomycetaceae</taxon>
        <taxon>Streptomyces</taxon>
    </lineage>
</organism>
<gene>
    <name evidence="7" type="ORF">RNC47_15830</name>
</gene>
<protein>
    <submittedName>
        <fullName evidence="7">Activator-dependent family glycosyltransferase</fullName>
    </submittedName>
</protein>
<dbReference type="InterPro" id="IPR010610">
    <property type="entry name" value="EryCIII-like_C"/>
</dbReference>
<keyword evidence="2" id="KW-0328">Glycosyltransferase</keyword>
<dbReference type="CDD" id="cd03784">
    <property type="entry name" value="GT1_Gtf-like"/>
    <property type="match status" value="1"/>
</dbReference>